<organism evidence="1 2">
    <name type="scientific">Trichonephila clavata</name>
    <name type="common">Joro spider</name>
    <name type="synonym">Nephila clavata</name>
    <dbReference type="NCBI Taxonomy" id="2740835"/>
    <lineage>
        <taxon>Eukaryota</taxon>
        <taxon>Metazoa</taxon>
        <taxon>Ecdysozoa</taxon>
        <taxon>Arthropoda</taxon>
        <taxon>Chelicerata</taxon>
        <taxon>Arachnida</taxon>
        <taxon>Araneae</taxon>
        <taxon>Araneomorphae</taxon>
        <taxon>Entelegynae</taxon>
        <taxon>Araneoidea</taxon>
        <taxon>Nephilidae</taxon>
        <taxon>Trichonephila</taxon>
    </lineage>
</organism>
<evidence type="ECO:0000313" key="1">
    <source>
        <dbReference type="EMBL" id="GFR30988.1"/>
    </source>
</evidence>
<dbReference type="AlphaFoldDB" id="A0A8X6HW88"/>
<keyword evidence="2" id="KW-1185">Reference proteome</keyword>
<comment type="caution">
    <text evidence="1">The sequence shown here is derived from an EMBL/GenBank/DDBJ whole genome shotgun (WGS) entry which is preliminary data.</text>
</comment>
<dbReference type="Proteomes" id="UP000887116">
    <property type="component" value="Unassembled WGS sequence"/>
</dbReference>
<gene>
    <name evidence="1" type="ORF">TNCT_722251</name>
</gene>
<dbReference type="EMBL" id="BMAO01009452">
    <property type="protein sequence ID" value="GFR30988.1"/>
    <property type="molecule type" value="Genomic_DNA"/>
</dbReference>
<sequence>MRQLTVTDTSFPYPLLFRMELRLPNAANNIPRGEIRNRFSTSVQEIFDLDLKSAPSIQLVYYHRVSDFE</sequence>
<evidence type="ECO:0000313" key="2">
    <source>
        <dbReference type="Proteomes" id="UP000887116"/>
    </source>
</evidence>
<accession>A0A8X6HW88</accession>
<protein>
    <submittedName>
        <fullName evidence="1">Uncharacterized protein</fullName>
    </submittedName>
</protein>
<proteinExistence type="predicted"/>
<reference evidence="1" key="1">
    <citation type="submission" date="2020-07" db="EMBL/GenBank/DDBJ databases">
        <title>Multicomponent nature underlies the extraordinary mechanical properties of spider dragline silk.</title>
        <authorList>
            <person name="Kono N."/>
            <person name="Nakamura H."/>
            <person name="Mori M."/>
            <person name="Yoshida Y."/>
            <person name="Ohtoshi R."/>
            <person name="Malay A.D."/>
            <person name="Moran D.A.P."/>
            <person name="Tomita M."/>
            <person name="Numata K."/>
            <person name="Arakawa K."/>
        </authorList>
    </citation>
    <scope>NUCLEOTIDE SEQUENCE</scope>
</reference>
<name>A0A8X6HW88_TRICU</name>